<proteinExistence type="predicted"/>
<accession>A0A9D9HHW6</accession>
<protein>
    <submittedName>
        <fullName evidence="1">Uncharacterized protein</fullName>
    </submittedName>
</protein>
<reference evidence="1" key="1">
    <citation type="submission" date="2020-10" db="EMBL/GenBank/DDBJ databases">
        <authorList>
            <person name="Gilroy R."/>
        </authorList>
    </citation>
    <scope>NUCLEOTIDE SEQUENCE</scope>
    <source>
        <strain evidence="1">B1-20833</strain>
    </source>
</reference>
<evidence type="ECO:0000313" key="2">
    <source>
        <dbReference type="Proteomes" id="UP000823661"/>
    </source>
</evidence>
<reference evidence="1" key="2">
    <citation type="journal article" date="2021" name="PeerJ">
        <title>Extensive microbial diversity within the chicken gut microbiome revealed by metagenomics and culture.</title>
        <authorList>
            <person name="Gilroy R."/>
            <person name="Ravi A."/>
            <person name="Getino M."/>
            <person name="Pursley I."/>
            <person name="Horton D.L."/>
            <person name="Alikhan N.F."/>
            <person name="Baker D."/>
            <person name="Gharbi K."/>
            <person name="Hall N."/>
            <person name="Watson M."/>
            <person name="Adriaenssens E.M."/>
            <person name="Foster-Nyarko E."/>
            <person name="Jarju S."/>
            <person name="Secka A."/>
            <person name="Antonio M."/>
            <person name="Oren A."/>
            <person name="Chaudhuri R.R."/>
            <person name="La Ragione R."/>
            <person name="Hildebrand F."/>
            <person name="Pallen M.J."/>
        </authorList>
    </citation>
    <scope>NUCLEOTIDE SEQUENCE</scope>
    <source>
        <strain evidence="1">B1-20833</strain>
    </source>
</reference>
<gene>
    <name evidence="1" type="ORF">IAC06_00355</name>
</gene>
<dbReference type="AlphaFoldDB" id="A0A9D9HHW6"/>
<name>A0A9D9HHW6_9BACT</name>
<evidence type="ECO:0000313" key="1">
    <source>
        <dbReference type="EMBL" id="MBO8451323.1"/>
    </source>
</evidence>
<comment type="caution">
    <text evidence="1">The sequence shown here is derived from an EMBL/GenBank/DDBJ whole genome shotgun (WGS) entry which is preliminary data.</text>
</comment>
<dbReference type="EMBL" id="JADIMI010000006">
    <property type="protein sequence ID" value="MBO8451323.1"/>
    <property type="molecule type" value="Genomic_DNA"/>
</dbReference>
<sequence length="72" mass="7999">MNEISSEKAFEIAARLDNSIGGEICAAIAMALDKCMADEVHDNESFVVTIKPKSTPWNSRYATLRQLPDKKK</sequence>
<organism evidence="1 2">
    <name type="scientific">Candidatus Cryptobacteroides intestinavium</name>
    <dbReference type="NCBI Taxonomy" id="2840766"/>
    <lineage>
        <taxon>Bacteria</taxon>
        <taxon>Pseudomonadati</taxon>
        <taxon>Bacteroidota</taxon>
        <taxon>Bacteroidia</taxon>
        <taxon>Bacteroidales</taxon>
        <taxon>Candidatus Cryptobacteroides</taxon>
    </lineage>
</organism>
<dbReference type="Proteomes" id="UP000823661">
    <property type="component" value="Unassembled WGS sequence"/>
</dbReference>